<dbReference type="AlphaFoldDB" id="A0A238J6I5"/>
<reference evidence="1 2" key="1">
    <citation type="submission" date="2017-05" db="EMBL/GenBank/DDBJ databases">
        <authorList>
            <person name="Song R."/>
            <person name="Chenine A.L."/>
            <person name="Ruprecht R.M."/>
        </authorList>
    </citation>
    <scope>NUCLEOTIDE SEQUENCE [LARGE SCALE GENOMIC DNA]</scope>
    <source>
        <strain evidence="1 2">CECT 8489</strain>
    </source>
</reference>
<evidence type="ECO:0000313" key="1">
    <source>
        <dbReference type="EMBL" id="SMX25570.1"/>
    </source>
</evidence>
<accession>A0A238J6I5</accession>
<organism evidence="1 2">
    <name type="scientific">Boseongicola aestuarii</name>
    <dbReference type="NCBI Taxonomy" id="1470561"/>
    <lineage>
        <taxon>Bacteria</taxon>
        <taxon>Pseudomonadati</taxon>
        <taxon>Pseudomonadota</taxon>
        <taxon>Alphaproteobacteria</taxon>
        <taxon>Rhodobacterales</taxon>
        <taxon>Paracoccaceae</taxon>
        <taxon>Boseongicola</taxon>
    </lineage>
</organism>
<keyword evidence="2" id="KW-1185">Reference proteome</keyword>
<name>A0A238J6I5_9RHOB</name>
<dbReference type="Proteomes" id="UP000201838">
    <property type="component" value="Unassembled WGS sequence"/>
</dbReference>
<proteinExistence type="predicted"/>
<protein>
    <submittedName>
        <fullName evidence="1">Uncharacterized protein</fullName>
    </submittedName>
</protein>
<gene>
    <name evidence="1" type="ORF">BOA8489_03714</name>
</gene>
<sequence length="94" mass="10755">MLGSLTCRFETLHAFLVVSLTFAFQFLTRQLSGTTDSFSFLACILFGRFLEMLLELHFAKNALLLKLFFENAEGLIDVVVANTDLHEIDFNFRI</sequence>
<dbReference type="EMBL" id="FXXQ01000019">
    <property type="protein sequence ID" value="SMX25570.1"/>
    <property type="molecule type" value="Genomic_DNA"/>
</dbReference>
<evidence type="ECO:0000313" key="2">
    <source>
        <dbReference type="Proteomes" id="UP000201838"/>
    </source>
</evidence>